<feature type="chain" id="PRO_5043898346" evidence="1">
    <location>
        <begin position="22"/>
        <end position="312"/>
    </location>
</feature>
<dbReference type="Proteomes" id="UP001497623">
    <property type="component" value="Unassembled WGS sequence"/>
</dbReference>
<evidence type="ECO:0000313" key="3">
    <source>
        <dbReference type="Proteomes" id="UP001497623"/>
    </source>
</evidence>
<comment type="caution">
    <text evidence="2">The sequence shown here is derived from an EMBL/GenBank/DDBJ whole genome shotgun (WGS) entry which is preliminary data.</text>
</comment>
<sequence>MLSSSYLCLLLLGALLIPAHGRFMDSDENFEDEIELHDIGDLFDNTCCVREKKQKKIGVTAGTLEDIIVDLGRCRKHCGRESQHLKKKEFERLMQDYPDLNPMELFQLHSGQPRGRPSCPDSSTCTASESREEQILTSEGIVHVNIIEECNCKPKPNACQRQSKFVTMHKGTPLETTIDVGECQGRCTRDLGCKATRTKTVAVEGPNGSECASVIETCGCEDSCYRASFYEQVYNYTVDGQPSVEVIDVGTCVGECDTTPENHCVLRDDSGCRMSLVKRTSSCSPSGINHINVRQKNGLTRTISSITHCGCH</sequence>
<protein>
    <submittedName>
        <fullName evidence="2">Uncharacterized protein</fullName>
    </submittedName>
</protein>
<dbReference type="EMBL" id="CAXKWB010019671">
    <property type="protein sequence ID" value="CAL4122185.1"/>
    <property type="molecule type" value="Genomic_DNA"/>
</dbReference>
<dbReference type="PANTHER" id="PTHR39313">
    <property type="entry name" value="IM:7138239"/>
    <property type="match status" value="1"/>
</dbReference>
<feature type="signal peptide" evidence="1">
    <location>
        <begin position="1"/>
        <end position="21"/>
    </location>
</feature>
<reference evidence="2 3" key="1">
    <citation type="submission" date="2024-05" db="EMBL/GenBank/DDBJ databases">
        <authorList>
            <person name="Wallberg A."/>
        </authorList>
    </citation>
    <scope>NUCLEOTIDE SEQUENCE [LARGE SCALE GENOMIC DNA]</scope>
</reference>
<gene>
    <name evidence="2" type="ORF">MNOR_LOCUS22907</name>
</gene>
<accession>A0AAV2RAW8</accession>
<organism evidence="2 3">
    <name type="scientific">Meganyctiphanes norvegica</name>
    <name type="common">Northern krill</name>
    <name type="synonym">Thysanopoda norvegica</name>
    <dbReference type="NCBI Taxonomy" id="48144"/>
    <lineage>
        <taxon>Eukaryota</taxon>
        <taxon>Metazoa</taxon>
        <taxon>Ecdysozoa</taxon>
        <taxon>Arthropoda</taxon>
        <taxon>Crustacea</taxon>
        <taxon>Multicrustacea</taxon>
        <taxon>Malacostraca</taxon>
        <taxon>Eumalacostraca</taxon>
        <taxon>Eucarida</taxon>
        <taxon>Euphausiacea</taxon>
        <taxon>Euphausiidae</taxon>
        <taxon>Meganyctiphanes</taxon>
    </lineage>
</organism>
<dbReference type="PANTHER" id="PTHR39313:SF1">
    <property type="entry name" value="IM:7138239"/>
    <property type="match status" value="1"/>
</dbReference>
<keyword evidence="1" id="KW-0732">Signal</keyword>
<evidence type="ECO:0000256" key="1">
    <source>
        <dbReference type="SAM" id="SignalP"/>
    </source>
</evidence>
<name>A0AAV2RAW8_MEGNR</name>
<keyword evidence="3" id="KW-1185">Reference proteome</keyword>
<proteinExistence type="predicted"/>
<evidence type="ECO:0000313" key="2">
    <source>
        <dbReference type="EMBL" id="CAL4122185.1"/>
    </source>
</evidence>
<dbReference type="AlphaFoldDB" id="A0AAV2RAW8"/>